<proteinExistence type="predicted"/>
<reference evidence="1 2" key="1">
    <citation type="submission" date="2021-06" db="EMBL/GenBank/DDBJ databases">
        <title>Caerostris extrusa draft genome.</title>
        <authorList>
            <person name="Kono N."/>
            <person name="Arakawa K."/>
        </authorList>
    </citation>
    <scope>NUCLEOTIDE SEQUENCE [LARGE SCALE GENOMIC DNA]</scope>
</reference>
<name>A0AAV4QC44_CAEEX</name>
<evidence type="ECO:0000313" key="2">
    <source>
        <dbReference type="Proteomes" id="UP001054945"/>
    </source>
</evidence>
<evidence type="ECO:0000313" key="1">
    <source>
        <dbReference type="EMBL" id="GIY06979.1"/>
    </source>
</evidence>
<accession>A0AAV4QC44</accession>
<dbReference type="EMBL" id="BPLR01006029">
    <property type="protein sequence ID" value="GIY06979.1"/>
    <property type="molecule type" value="Genomic_DNA"/>
</dbReference>
<dbReference type="AlphaFoldDB" id="A0AAV4QC44"/>
<gene>
    <name evidence="1" type="ORF">CEXT_179961</name>
</gene>
<comment type="caution">
    <text evidence="1">The sequence shown here is derived from an EMBL/GenBank/DDBJ whole genome shotgun (WGS) entry which is preliminary data.</text>
</comment>
<keyword evidence="2" id="KW-1185">Reference proteome</keyword>
<sequence>MAEVGIKRLQERKENSFGAFYFFLFHERVFLSFPSGLACRGMARKGSWREMCGLLQREMGPFYVGSKHGQFHSVKEFCEEPQRKIHLICSSKCCFQKRQ</sequence>
<protein>
    <submittedName>
        <fullName evidence="1">Uncharacterized protein</fullName>
    </submittedName>
</protein>
<organism evidence="1 2">
    <name type="scientific">Caerostris extrusa</name>
    <name type="common">Bark spider</name>
    <name type="synonym">Caerostris bankana</name>
    <dbReference type="NCBI Taxonomy" id="172846"/>
    <lineage>
        <taxon>Eukaryota</taxon>
        <taxon>Metazoa</taxon>
        <taxon>Ecdysozoa</taxon>
        <taxon>Arthropoda</taxon>
        <taxon>Chelicerata</taxon>
        <taxon>Arachnida</taxon>
        <taxon>Araneae</taxon>
        <taxon>Araneomorphae</taxon>
        <taxon>Entelegynae</taxon>
        <taxon>Araneoidea</taxon>
        <taxon>Araneidae</taxon>
        <taxon>Caerostris</taxon>
    </lineage>
</organism>
<dbReference type="Proteomes" id="UP001054945">
    <property type="component" value="Unassembled WGS sequence"/>
</dbReference>